<keyword evidence="3" id="KW-0560">Oxidoreductase</keyword>
<dbReference type="PROSITE" id="PS51296">
    <property type="entry name" value="RIESKE"/>
    <property type="match status" value="1"/>
</dbReference>
<dbReference type="Pfam" id="PF00355">
    <property type="entry name" value="Rieske"/>
    <property type="match status" value="1"/>
</dbReference>
<keyword evidence="1" id="KW-0001">2Fe-2S</keyword>
<dbReference type="GO" id="GO:0051537">
    <property type="term" value="F:2 iron, 2 sulfur cluster binding"/>
    <property type="evidence" value="ECO:0007669"/>
    <property type="project" value="UniProtKB-KW"/>
</dbReference>
<protein>
    <submittedName>
        <fullName evidence="8">FAD-dependent oxidoreductase</fullName>
    </submittedName>
</protein>
<evidence type="ECO:0000256" key="5">
    <source>
        <dbReference type="ARBA" id="ARBA00023014"/>
    </source>
</evidence>
<dbReference type="RefSeq" id="WP_134243490.1">
    <property type="nucleotide sequence ID" value="NZ_SNTY01000011.1"/>
</dbReference>
<evidence type="ECO:0000256" key="4">
    <source>
        <dbReference type="ARBA" id="ARBA00023004"/>
    </source>
</evidence>
<dbReference type="GO" id="GO:0005737">
    <property type="term" value="C:cytoplasm"/>
    <property type="evidence" value="ECO:0007669"/>
    <property type="project" value="TreeGrafter"/>
</dbReference>
<name>A0A4Y7XEJ8_9GAMM</name>
<dbReference type="EMBL" id="SNTY01000011">
    <property type="protein sequence ID" value="TEU30163.1"/>
    <property type="molecule type" value="Genomic_DNA"/>
</dbReference>
<dbReference type="Gene3D" id="3.30.9.10">
    <property type="entry name" value="D-Amino Acid Oxidase, subunit A, domain 2"/>
    <property type="match status" value="1"/>
</dbReference>
<evidence type="ECO:0000313" key="8">
    <source>
        <dbReference type="EMBL" id="TEU30163.1"/>
    </source>
</evidence>
<dbReference type="FunFam" id="2.102.10.10:FF:000014">
    <property type="entry name" value="Oxidoreductase, FAD dependent"/>
    <property type="match status" value="1"/>
</dbReference>
<feature type="region of interest" description="Disordered" evidence="6">
    <location>
        <begin position="1"/>
        <end position="23"/>
    </location>
</feature>
<dbReference type="GO" id="GO:0016491">
    <property type="term" value="F:oxidoreductase activity"/>
    <property type="evidence" value="ECO:0007669"/>
    <property type="project" value="UniProtKB-KW"/>
</dbReference>
<dbReference type="Proteomes" id="UP000297834">
    <property type="component" value="Unassembled WGS sequence"/>
</dbReference>
<dbReference type="InterPro" id="IPR017941">
    <property type="entry name" value="Rieske_2Fe-2S"/>
</dbReference>
<evidence type="ECO:0000259" key="7">
    <source>
        <dbReference type="PROSITE" id="PS51296"/>
    </source>
</evidence>
<evidence type="ECO:0000256" key="1">
    <source>
        <dbReference type="ARBA" id="ARBA00022714"/>
    </source>
</evidence>
<evidence type="ECO:0000313" key="9">
    <source>
        <dbReference type="Proteomes" id="UP000297834"/>
    </source>
</evidence>
<dbReference type="Pfam" id="PF01266">
    <property type="entry name" value="DAO"/>
    <property type="match status" value="1"/>
</dbReference>
<dbReference type="SUPFAM" id="SSF51905">
    <property type="entry name" value="FAD/NAD(P)-binding domain"/>
    <property type="match status" value="1"/>
</dbReference>
<organism evidence="8 9">
    <name type="scientific">Alkanindiges illinoisensis</name>
    <dbReference type="NCBI Taxonomy" id="197183"/>
    <lineage>
        <taxon>Bacteria</taxon>
        <taxon>Pseudomonadati</taxon>
        <taxon>Pseudomonadota</taxon>
        <taxon>Gammaproteobacteria</taxon>
        <taxon>Moraxellales</taxon>
        <taxon>Moraxellaceae</taxon>
        <taxon>Alkanindiges</taxon>
    </lineage>
</organism>
<dbReference type="STRING" id="1120977.GCA_000619845_01136"/>
<sequence length="510" mass="56358">MHDSNGATTSLWQDIQPPIPANGQQAPDMTVDVCIVGAGISGLSVAYMLSQAGKKVVVLDDDPIGGTMTSRTTAHLFSALDDRFYKLERLFGETGSQLAAESHTRAIDKIEEIVLHENIDCEFKRVDGYLFSHTTEDSHELDKELEAAQRAGFTDAQKVDFPPQQPQLGPAICFPRQGQFQPLAYVAGLAKAIQAKGGLLYDGTHVSKIQDDESQPYVETAHGTTIKARHIVVATNSPMHSREFSLKQAQYMTYAIGVRIPPNSFTPTLYWDTQTPGYHYVRSASSPAGKNDLLIIGGEDHKVGQDNAENKHFDNLEKWAKQHFPNVENRVYQWSGEYAEPMDSLAFIGLTPFQKSVYMVTGDSGQGMTHGTIAGILVTDLILGRNNPWAELYDPSRRNLHPEAMLTMMKEGINANLQFADYLRSGEISSPDELDHGQGAIMSKGLRKIAVYKDDEGKIHQCSAICTHWKGVVRWNNAEKTWDCPLHGSRFNACGKLIQGPANKDLDPVE</sequence>
<dbReference type="InterPro" id="IPR036922">
    <property type="entry name" value="Rieske_2Fe-2S_sf"/>
</dbReference>
<comment type="caution">
    <text evidence="8">The sequence shown here is derived from an EMBL/GenBank/DDBJ whole genome shotgun (WGS) entry which is preliminary data.</text>
</comment>
<dbReference type="AlphaFoldDB" id="A0A4Y7XEJ8"/>
<keyword evidence="5" id="KW-0411">Iron-sulfur</keyword>
<feature type="domain" description="Rieske" evidence="7">
    <location>
        <begin position="426"/>
        <end position="510"/>
    </location>
</feature>
<keyword evidence="4" id="KW-0408">Iron</keyword>
<accession>A0A4Y7XEJ8</accession>
<evidence type="ECO:0000256" key="3">
    <source>
        <dbReference type="ARBA" id="ARBA00023002"/>
    </source>
</evidence>
<dbReference type="PANTHER" id="PTHR13847:SF281">
    <property type="entry name" value="FAD DEPENDENT OXIDOREDUCTASE DOMAIN-CONTAINING PROTEIN"/>
    <property type="match status" value="1"/>
</dbReference>
<gene>
    <name evidence="8" type="ORF">E2B99_02930</name>
</gene>
<dbReference type="SUPFAM" id="SSF50022">
    <property type="entry name" value="ISP domain"/>
    <property type="match status" value="1"/>
</dbReference>
<evidence type="ECO:0000256" key="6">
    <source>
        <dbReference type="SAM" id="MobiDB-lite"/>
    </source>
</evidence>
<dbReference type="Gene3D" id="3.50.50.60">
    <property type="entry name" value="FAD/NAD(P)-binding domain"/>
    <property type="match status" value="1"/>
</dbReference>
<dbReference type="InterPro" id="IPR006076">
    <property type="entry name" value="FAD-dep_OxRdtase"/>
</dbReference>
<dbReference type="PANTHER" id="PTHR13847">
    <property type="entry name" value="SARCOSINE DEHYDROGENASE-RELATED"/>
    <property type="match status" value="1"/>
</dbReference>
<keyword evidence="9" id="KW-1185">Reference proteome</keyword>
<dbReference type="GO" id="GO:0046872">
    <property type="term" value="F:metal ion binding"/>
    <property type="evidence" value="ECO:0007669"/>
    <property type="project" value="UniProtKB-KW"/>
</dbReference>
<reference evidence="8 9" key="1">
    <citation type="submission" date="2019-03" db="EMBL/GenBank/DDBJ databases">
        <title>Alkanindiges illinoisensis: a potential pathogenic isolated from ascites of a gastric cancer patient with abdominal metastasis.</title>
        <authorList>
            <person name="Hu X."/>
            <person name="Yang B."/>
            <person name="Yan X."/>
            <person name="Lin L."/>
            <person name="Zhao H."/>
            <person name="Zhou F."/>
            <person name="Su B."/>
            <person name="Chen J."/>
            <person name="Rui Y."/>
            <person name="Wang Q."/>
            <person name="Zheng L."/>
        </authorList>
    </citation>
    <scope>NUCLEOTIDE SEQUENCE [LARGE SCALE GENOMIC DNA]</scope>
    <source>
        <strain evidence="8 9">NFYY 23406</strain>
    </source>
</reference>
<dbReference type="Gene3D" id="2.102.10.10">
    <property type="entry name" value="Rieske [2Fe-2S] iron-sulphur domain"/>
    <property type="match status" value="1"/>
</dbReference>
<evidence type="ECO:0000256" key="2">
    <source>
        <dbReference type="ARBA" id="ARBA00022723"/>
    </source>
</evidence>
<dbReference type="OrthoDB" id="9769355at2"/>
<proteinExistence type="predicted"/>
<feature type="compositionally biased region" description="Polar residues" evidence="6">
    <location>
        <begin position="1"/>
        <end position="13"/>
    </location>
</feature>
<keyword evidence="2" id="KW-0479">Metal-binding</keyword>
<dbReference type="InterPro" id="IPR036188">
    <property type="entry name" value="FAD/NAD-bd_sf"/>
</dbReference>